<dbReference type="PANTHER" id="PTHR43335">
    <property type="entry name" value="ABC TRANSPORTER, ATP-BINDING PROTEIN"/>
    <property type="match status" value="1"/>
</dbReference>
<evidence type="ECO:0000259" key="6">
    <source>
        <dbReference type="PROSITE" id="PS50893"/>
    </source>
</evidence>
<evidence type="ECO:0000256" key="5">
    <source>
        <dbReference type="SAM" id="MobiDB-lite"/>
    </source>
</evidence>
<keyword evidence="3" id="KW-0547">Nucleotide-binding</keyword>
<dbReference type="PROSITE" id="PS00211">
    <property type="entry name" value="ABC_TRANSPORTER_1"/>
    <property type="match status" value="1"/>
</dbReference>
<organism evidence="7 8">
    <name type="scientific">Stieleria neptunia</name>
    <dbReference type="NCBI Taxonomy" id="2527979"/>
    <lineage>
        <taxon>Bacteria</taxon>
        <taxon>Pseudomonadati</taxon>
        <taxon>Planctomycetota</taxon>
        <taxon>Planctomycetia</taxon>
        <taxon>Pirellulales</taxon>
        <taxon>Pirellulaceae</taxon>
        <taxon>Stieleria</taxon>
    </lineage>
</organism>
<feature type="domain" description="ABC transporter" evidence="6">
    <location>
        <begin position="56"/>
        <end position="286"/>
    </location>
</feature>
<dbReference type="InterPro" id="IPR003439">
    <property type="entry name" value="ABC_transporter-like_ATP-bd"/>
</dbReference>
<protein>
    <submittedName>
        <fullName evidence="7">Putative ABC transporter ATP-binding protein YbhF</fullName>
    </submittedName>
</protein>
<reference evidence="7 8" key="1">
    <citation type="submission" date="2019-03" db="EMBL/GenBank/DDBJ databases">
        <title>Deep-cultivation of Planctomycetes and their phenomic and genomic characterization uncovers novel biology.</title>
        <authorList>
            <person name="Wiegand S."/>
            <person name="Jogler M."/>
            <person name="Boedeker C."/>
            <person name="Pinto D."/>
            <person name="Vollmers J."/>
            <person name="Rivas-Marin E."/>
            <person name="Kohn T."/>
            <person name="Peeters S.H."/>
            <person name="Heuer A."/>
            <person name="Rast P."/>
            <person name="Oberbeckmann S."/>
            <person name="Bunk B."/>
            <person name="Jeske O."/>
            <person name="Meyerdierks A."/>
            <person name="Storesund J.E."/>
            <person name="Kallscheuer N."/>
            <person name="Luecker S."/>
            <person name="Lage O.M."/>
            <person name="Pohl T."/>
            <person name="Merkel B.J."/>
            <person name="Hornburger P."/>
            <person name="Mueller R.-W."/>
            <person name="Bruemmer F."/>
            <person name="Labrenz M."/>
            <person name="Spormann A.M."/>
            <person name="Op den Camp H."/>
            <person name="Overmann J."/>
            <person name="Amann R."/>
            <person name="Jetten M.S.M."/>
            <person name="Mascher T."/>
            <person name="Medema M.H."/>
            <person name="Devos D.P."/>
            <person name="Kaster A.-K."/>
            <person name="Ovreas L."/>
            <person name="Rohde M."/>
            <person name="Galperin M.Y."/>
            <person name="Jogler C."/>
        </authorList>
    </citation>
    <scope>NUCLEOTIDE SEQUENCE [LARGE SCALE GENOMIC DNA]</scope>
    <source>
        <strain evidence="7 8">Enr13</strain>
    </source>
</reference>
<dbReference type="InterPro" id="IPR003593">
    <property type="entry name" value="AAA+_ATPase"/>
</dbReference>
<dbReference type="KEGG" id="snep:Enr13x_15660"/>
<feature type="region of interest" description="Disordered" evidence="5">
    <location>
        <begin position="1"/>
        <end position="46"/>
    </location>
</feature>
<sequence>MSFTDQGPDDRGAAAGPAGESTVGEPTVGESGTPRGGAETTVGQRVGVHTDGAECIELRRLHRFFGDTRAVNDVTFSVGRGQVFGFIGPNGAGKTTSMRILATLDLPSYGDAFVDGFSVVNDPELVRKRLGFMPDAFGTYRDVNCREYLDFFARAYGLVGRQRTQRLQWVLDFTGTGGMATKPIRGLSKGMKQRLCLGRALVHDPAVMILDEPAAGLDPRARIELRRMIRELADRGKTILISSHILTELAEMCDAVGIIEQGKLLATGSVDQIQSETQNQSELTLRILNRHGEITESLSRLDDHIAIDNVILDGQFVRFGFSGKPEDQAAIVTHFVTQGFQVAEVTAHKKSLEDLFLQVTEGLVQ</sequence>
<dbReference type="Pfam" id="PF00005">
    <property type="entry name" value="ABC_tran"/>
    <property type="match status" value="1"/>
</dbReference>
<gene>
    <name evidence="7" type="primary">ybhF_1</name>
    <name evidence="7" type="ORF">Enr13x_15660</name>
</gene>
<comment type="similarity">
    <text evidence="1">Belongs to the ABC transporter superfamily.</text>
</comment>
<dbReference type="EMBL" id="CP037423">
    <property type="protein sequence ID" value="QDV41723.1"/>
    <property type="molecule type" value="Genomic_DNA"/>
</dbReference>
<evidence type="ECO:0000313" key="8">
    <source>
        <dbReference type="Proteomes" id="UP000319004"/>
    </source>
</evidence>
<dbReference type="RefSeq" id="WP_145385403.1">
    <property type="nucleotide sequence ID" value="NZ_CP037423.1"/>
</dbReference>
<evidence type="ECO:0000313" key="7">
    <source>
        <dbReference type="EMBL" id="QDV41723.1"/>
    </source>
</evidence>
<name>A0A518HLK7_9BACT</name>
<dbReference type="GO" id="GO:0005524">
    <property type="term" value="F:ATP binding"/>
    <property type="evidence" value="ECO:0007669"/>
    <property type="project" value="UniProtKB-KW"/>
</dbReference>
<dbReference type="GO" id="GO:0016887">
    <property type="term" value="F:ATP hydrolysis activity"/>
    <property type="evidence" value="ECO:0007669"/>
    <property type="project" value="InterPro"/>
</dbReference>
<accession>A0A518HLK7</accession>
<dbReference type="PANTHER" id="PTHR43335:SF3">
    <property type="entry name" value="ABC TRANSPORTER"/>
    <property type="match status" value="1"/>
</dbReference>
<evidence type="ECO:0000256" key="2">
    <source>
        <dbReference type="ARBA" id="ARBA00022448"/>
    </source>
</evidence>
<dbReference type="SUPFAM" id="SSF52540">
    <property type="entry name" value="P-loop containing nucleoside triphosphate hydrolases"/>
    <property type="match status" value="1"/>
</dbReference>
<dbReference type="SMART" id="SM00382">
    <property type="entry name" value="AAA"/>
    <property type="match status" value="1"/>
</dbReference>
<keyword evidence="2" id="KW-0813">Transport</keyword>
<dbReference type="Gene3D" id="3.40.50.300">
    <property type="entry name" value="P-loop containing nucleotide triphosphate hydrolases"/>
    <property type="match status" value="1"/>
</dbReference>
<dbReference type="AlphaFoldDB" id="A0A518HLK7"/>
<evidence type="ECO:0000256" key="1">
    <source>
        <dbReference type="ARBA" id="ARBA00005417"/>
    </source>
</evidence>
<dbReference type="InterPro" id="IPR017871">
    <property type="entry name" value="ABC_transporter-like_CS"/>
</dbReference>
<proteinExistence type="inferred from homology"/>
<dbReference type="Proteomes" id="UP000319004">
    <property type="component" value="Chromosome"/>
</dbReference>
<dbReference type="InterPro" id="IPR027417">
    <property type="entry name" value="P-loop_NTPase"/>
</dbReference>
<keyword evidence="4 7" id="KW-0067">ATP-binding</keyword>
<dbReference type="OrthoDB" id="9795548at2"/>
<dbReference type="PROSITE" id="PS50893">
    <property type="entry name" value="ABC_TRANSPORTER_2"/>
    <property type="match status" value="1"/>
</dbReference>
<dbReference type="CDD" id="cd03230">
    <property type="entry name" value="ABC_DR_subfamily_A"/>
    <property type="match status" value="1"/>
</dbReference>
<keyword evidence="8" id="KW-1185">Reference proteome</keyword>
<evidence type="ECO:0000256" key="3">
    <source>
        <dbReference type="ARBA" id="ARBA00022741"/>
    </source>
</evidence>
<evidence type="ECO:0000256" key="4">
    <source>
        <dbReference type="ARBA" id="ARBA00022840"/>
    </source>
</evidence>